<dbReference type="InterPro" id="IPR051556">
    <property type="entry name" value="N-term/lysine_N-AcTrnsfr"/>
</dbReference>
<evidence type="ECO:0000259" key="3">
    <source>
        <dbReference type="PROSITE" id="PS51186"/>
    </source>
</evidence>
<dbReference type="PROSITE" id="PS51186">
    <property type="entry name" value="GNAT"/>
    <property type="match status" value="1"/>
</dbReference>
<dbReference type="AlphaFoldDB" id="A0A2P7EF07"/>
<dbReference type="Proteomes" id="UP000240206">
    <property type="component" value="Unassembled WGS sequence"/>
</dbReference>
<keyword evidence="1" id="KW-0808">Transferase</keyword>
<evidence type="ECO:0000256" key="1">
    <source>
        <dbReference type="ARBA" id="ARBA00022679"/>
    </source>
</evidence>
<evidence type="ECO:0000313" key="5">
    <source>
        <dbReference type="Proteomes" id="UP000240206"/>
    </source>
</evidence>
<dbReference type="GO" id="GO:0016747">
    <property type="term" value="F:acyltransferase activity, transferring groups other than amino-acyl groups"/>
    <property type="evidence" value="ECO:0007669"/>
    <property type="project" value="InterPro"/>
</dbReference>
<feature type="domain" description="N-acetyltransferase" evidence="3">
    <location>
        <begin position="8"/>
        <end position="159"/>
    </location>
</feature>
<dbReference type="EMBL" id="PXVC01000018">
    <property type="protein sequence ID" value="PSI01831.1"/>
    <property type="molecule type" value="Genomic_DNA"/>
</dbReference>
<keyword evidence="2" id="KW-0012">Acyltransferase</keyword>
<dbReference type="InterPro" id="IPR000182">
    <property type="entry name" value="GNAT_dom"/>
</dbReference>
<dbReference type="PANTHER" id="PTHR42919">
    <property type="entry name" value="N-ALPHA-ACETYLTRANSFERASE"/>
    <property type="match status" value="1"/>
</dbReference>
<reference evidence="5" key="1">
    <citation type="submission" date="2018-03" db="EMBL/GenBank/DDBJ databases">
        <title>Ecological and genomic features of two cosmopolitan and abundant freshwater picocyanobacteria.</title>
        <authorList>
            <person name="Cabello-Yeves P.J."/>
            <person name="Picazo A."/>
            <person name="Camacho A."/>
            <person name="Callieri C."/>
            <person name="Rosselli R."/>
            <person name="Roda-Garcia J."/>
            <person name="Coutinho F.H."/>
            <person name="Rodriguez-Valera F."/>
        </authorList>
    </citation>
    <scope>NUCLEOTIDE SEQUENCE [LARGE SCALE GENOMIC DNA]</scope>
    <source>
        <strain evidence="5">Tous</strain>
    </source>
</reference>
<protein>
    <submittedName>
        <fullName evidence="4">Ribosomal-protein-alanine acetyltransferase</fullName>
    </submittedName>
</protein>
<keyword evidence="5" id="KW-1185">Reference proteome</keyword>
<gene>
    <name evidence="4" type="ORF">C7K08_05970</name>
</gene>
<organism evidence="4 5">
    <name type="scientific">Synechococcus lacustris str. Tous</name>
    <dbReference type="NCBI Taxonomy" id="1910958"/>
    <lineage>
        <taxon>Bacteria</taxon>
        <taxon>Bacillati</taxon>
        <taxon>Cyanobacteriota</taxon>
        <taxon>Cyanophyceae</taxon>
        <taxon>Synechococcales</taxon>
        <taxon>Synechococcaceae</taxon>
        <taxon>Synechococcus</taxon>
    </lineage>
</organism>
<sequence length="161" mass="17661">MQLEPIPYLFSPSAPTKLGLNAKAACLALDQRALGGFWSEKQWQEELERQANICIGYWSTPGAETLLGLICGWVVADEIQISMVAVEPSKRRLGLGTKLLQDLLARAKEQGCLRASLEVSEANQAAIALYEGVGFSTCGIRNNYYRNGDNALIKVKELCEI</sequence>
<accession>A0A2P7EF07</accession>
<dbReference type="InterPro" id="IPR016181">
    <property type="entry name" value="Acyl_CoA_acyltransferase"/>
</dbReference>
<dbReference type="STRING" id="1910958.BTM30_02685"/>
<dbReference type="SUPFAM" id="SSF55729">
    <property type="entry name" value="Acyl-CoA N-acyltransferases (Nat)"/>
    <property type="match status" value="1"/>
</dbReference>
<name>A0A2P7EF07_9SYNE</name>
<dbReference type="Gene3D" id="3.40.630.30">
    <property type="match status" value="1"/>
</dbReference>
<dbReference type="Pfam" id="PF00583">
    <property type="entry name" value="Acetyltransf_1"/>
    <property type="match status" value="1"/>
</dbReference>
<proteinExistence type="predicted"/>
<evidence type="ECO:0000313" key="4">
    <source>
        <dbReference type="EMBL" id="PSI01831.1"/>
    </source>
</evidence>
<evidence type="ECO:0000256" key="2">
    <source>
        <dbReference type="ARBA" id="ARBA00023315"/>
    </source>
</evidence>
<dbReference type="CDD" id="cd04301">
    <property type="entry name" value="NAT_SF"/>
    <property type="match status" value="1"/>
</dbReference>
<dbReference type="PANTHER" id="PTHR42919:SF8">
    <property type="entry name" value="N-ALPHA-ACETYLTRANSFERASE 50"/>
    <property type="match status" value="1"/>
</dbReference>
<comment type="caution">
    <text evidence="4">The sequence shown here is derived from an EMBL/GenBank/DDBJ whole genome shotgun (WGS) entry which is preliminary data.</text>
</comment>